<protein>
    <submittedName>
        <fullName evidence="3">DUF1648 domain-containing protein</fullName>
    </submittedName>
</protein>
<sequence length="159" mass="16159">MHQPLVTHAVSRPASPPLRALITAGPLLAAAVVYLATYVSVSHRLPDTVATHIGADGPDGFMTPGGALGFTLGILALNAAVFGYTAWQRAGTTRSVRASTVGSWAIAGLVGYLSIALLIANVDVSVPQLVDFPLALHLPAAAVVGAICSGVGAALTWRI</sequence>
<feature type="transmembrane region" description="Helical" evidence="1">
    <location>
        <begin position="99"/>
        <end position="122"/>
    </location>
</feature>
<keyword evidence="1" id="KW-0472">Membrane</keyword>
<evidence type="ECO:0000313" key="3">
    <source>
        <dbReference type="EMBL" id="MBB1262018.1"/>
    </source>
</evidence>
<reference evidence="4 5" key="1">
    <citation type="submission" date="2020-05" db="EMBL/GenBank/DDBJ databases">
        <title>Classification of alakaliphilic streptomycetes isolated from an alkaline soil next to Lonar Crater, India and a proposal for the recognition of Streptomyces alkaliterrae sp. nov.</title>
        <authorList>
            <person name="Golinska P."/>
        </authorList>
    </citation>
    <scope>NUCLEOTIDE SEQUENCE [LARGE SCALE GENOMIC DNA]</scope>
    <source>
        <strain evidence="5">OF3</strain>
        <strain evidence="4">OF8</strain>
    </source>
</reference>
<dbReference type="Proteomes" id="UP000525686">
    <property type="component" value="Unassembled WGS sequence"/>
</dbReference>
<feature type="transmembrane region" description="Helical" evidence="1">
    <location>
        <begin position="61"/>
        <end position="87"/>
    </location>
</feature>
<keyword evidence="1" id="KW-0812">Transmembrane</keyword>
<evidence type="ECO:0000313" key="2">
    <source>
        <dbReference type="EMBL" id="MBB1256026.1"/>
    </source>
</evidence>
<evidence type="ECO:0000313" key="5">
    <source>
        <dbReference type="Proteomes" id="UP000525686"/>
    </source>
</evidence>
<dbReference type="EMBL" id="JABJXA010000243">
    <property type="protein sequence ID" value="MBB1262018.1"/>
    <property type="molecule type" value="Genomic_DNA"/>
</dbReference>
<dbReference type="EMBL" id="JABJWZ010000283">
    <property type="protein sequence ID" value="MBB1256026.1"/>
    <property type="molecule type" value="Genomic_DNA"/>
</dbReference>
<dbReference type="Proteomes" id="UP000517765">
    <property type="component" value="Unassembled WGS sequence"/>
</dbReference>
<keyword evidence="1" id="KW-1133">Transmembrane helix</keyword>
<evidence type="ECO:0000256" key="1">
    <source>
        <dbReference type="SAM" id="Phobius"/>
    </source>
</evidence>
<feature type="transmembrane region" description="Helical" evidence="1">
    <location>
        <begin position="20"/>
        <end position="41"/>
    </location>
</feature>
<gene>
    <name evidence="2" type="ORF">H3146_22080</name>
    <name evidence="3" type="ORF">H3147_24900</name>
</gene>
<accession>A0A7W3ZVI6</accession>
<proteinExistence type="predicted"/>
<name>A0A7W3ZVI6_9ACTN</name>
<evidence type="ECO:0000313" key="4">
    <source>
        <dbReference type="Proteomes" id="UP000517765"/>
    </source>
</evidence>
<feature type="transmembrane region" description="Helical" evidence="1">
    <location>
        <begin position="134"/>
        <end position="157"/>
    </location>
</feature>
<organism evidence="3 4">
    <name type="scientific">Streptomyces alkaliterrae</name>
    <dbReference type="NCBI Taxonomy" id="2213162"/>
    <lineage>
        <taxon>Bacteria</taxon>
        <taxon>Bacillati</taxon>
        <taxon>Actinomycetota</taxon>
        <taxon>Actinomycetes</taxon>
        <taxon>Kitasatosporales</taxon>
        <taxon>Streptomycetaceae</taxon>
        <taxon>Streptomyces</taxon>
    </lineage>
</organism>
<reference evidence="3" key="2">
    <citation type="journal article" name="Syst. Appl. Microbiol.">
        <title>Streptomyces alkaliterrae sp. nov., isolated from an alkaline soil, and emended descriptions of Streptomyces alkaliphilus, Streptomyces calidiresistens and Streptomyces durbertensis.</title>
        <authorList>
            <person name="Swiecimska M."/>
            <person name="Golinska P."/>
            <person name="Nouioui I."/>
            <person name="Wypij M."/>
            <person name="Rai M."/>
            <person name="Sangal V."/>
            <person name="Goodfellow M."/>
        </authorList>
    </citation>
    <scope>NUCLEOTIDE SEQUENCE</scope>
    <source>
        <strain evidence="2">OF3</strain>
        <strain evidence="3">OF8</strain>
    </source>
</reference>
<dbReference type="RefSeq" id="WP_181355243.1">
    <property type="nucleotide sequence ID" value="NZ_JABJWZ010000283.1"/>
</dbReference>
<dbReference type="AlphaFoldDB" id="A0A7W3ZVI6"/>
<comment type="caution">
    <text evidence="3">The sequence shown here is derived from an EMBL/GenBank/DDBJ whole genome shotgun (WGS) entry which is preliminary data.</text>
</comment>